<evidence type="ECO:0008006" key="3">
    <source>
        <dbReference type="Google" id="ProtNLM"/>
    </source>
</evidence>
<gene>
    <name evidence="1" type="ORF">CE91St7_28340</name>
</gene>
<accession>A0AA37KG07</accession>
<dbReference type="InterPro" id="IPR014998">
    <property type="entry name" value="DUF1848"/>
</dbReference>
<dbReference type="EMBL" id="BQOB01000001">
    <property type="protein sequence ID" value="GKH81950.1"/>
    <property type="molecule type" value="Genomic_DNA"/>
</dbReference>
<comment type="caution">
    <text evidence="1">The sequence shown here is derived from an EMBL/GenBank/DDBJ whole genome shotgun (WGS) entry which is preliminary data.</text>
</comment>
<proteinExistence type="predicted"/>
<evidence type="ECO:0000313" key="2">
    <source>
        <dbReference type="Proteomes" id="UP001055104"/>
    </source>
</evidence>
<protein>
    <recommendedName>
        <fullName evidence="3">DUF1848 domain-containing protein</fullName>
    </recommendedName>
</protein>
<sequence>MTEKITITNDNGERVEAIAPVIISASRSTDIPAFYSKWFFNRLNKGYCAWYNPFNRQKTYVSFRRCKVVVFWTKNPAPIIPYLHELDERGIHYYFQITLNDYVTEKFEPNVPSVEKRVETFKKLSDLIGRKRVIWRFDPLIITPSITPRILLSRIWTIGNRLMDYTDKLVFSFVDVKAYRKVQNNLVKETNYFTKDDVESAEMTTVQRQEIIEGLVKLREAWAEKGWNINLATCAEDIDLESYGIEHNRCIDGELMECLFCEDRELVYYLRTGVLPEPNLFGILPNIPKEQKDLKDKGQRKICGCMVSKDIGMYNTCRHFCVYCYANTSRQYVQNNAGRHSDNSESLIE</sequence>
<organism evidence="1 2">
    <name type="scientific">Phocaeicola dorei</name>
    <dbReference type="NCBI Taxonomy" id="357276"/>
    <lineage>
        <taxon>Bacteria</taxon>
        <taxon>Pseudomonadati</taxon>
        <taxon>Bacteroidota</taxon>
        <taxon>Bacteroidia</taxon>
        <taxon>Bacteroidales</taxon>
        <taxon>Bacteroidaceae</taxon>
        <taxon>Phocaeicola</taxon>
    </lineage>
</organism>
<name>A0AA37KG07_9BACT</name>
<dbReference type="Gene3D" id="3.80.30.30">
    <property type="match status" value="1"/>
</dbReference>
<reference evidence="1" key="1">
    <citation type="submission" date="2022-01" db="EMBL/GenBank/DDBJ databases">
        <title>Novel bile acid biosynthetic pathways are enriched in the microbiome of centenarians.</title>
        <authorList>
            <person name="Sato Y."/>
            <person name="Atarashi K."/>
            <person name="Plichta R.D."/>
            <person name="Arai Y."/>
            <person name="Sasajima S."/>
            <person name="Kearney M.S."/>
            <person name="Suda W."/>
            <person name="Takeshita K."/>
            <person name="Sasaki T."/>
            <person name="Okamoto S."/>
            <person name="Skelly N.A."/>
            <person name="Okamura Y."/>
            <person name="Vlamakis H."/>
            <person name="Li Y."/>
            <person name="Tanoue T."/>
            <person name="Takei H."/>
            <person name="Nittono H."/>
            <person name="Narushima S."/>
            <person name="Irie J."/>
            <person name="Itoh H."/>
            <person name="Moriya K."/>
            <person name="Sugiura Y."/>
            <person name="Suematsu M."/>
            <person name="Moritoki N."/>
            <person name="Shibata S."/>
            <person name="Littman R.D."/>
            <person name="Fischbach A.M."/>
            <person name="Uwamino Y."/>
            <person name="Inoue T."/>
            <person name="Honda A."/>
            <person name="Hattori M."/>
            <person name="Murai T."/>
            <person name="Xavier J.R."/>
            <person name="Hirose N."/>
            <person name="Honda K."/>
        </authorList>
    </citation>
    <scope>NUCLEOTIDE SEQUENCE</scope>
    <source>
        <strain evidence="1">CE91-St7</strain>
    </source>
</reference>
<dbReference type="AlphaFoldDB" id="A0AA37KG07"/>
<evidence type="ECO:0000313" key="1">
    <source>
        <dbReference type="EMBL" id="GKH81950.1"/>
    </source>
</evidence>
<dbReference type="Proteomes" id="UP001055104">
    <property type="component" value="Unassembled WGS sequence"/>
</dbReference>
<dbReference type="RefSeq" id="WP_122357436.1">
    <property type="nucleotide sequence ID" value="NZ_BQOA01000001.1"/>
</dbReference>
<dbReference type="Pfam" id="PF08902">
    <property type="entry name" value="DUF1848"/>
    <property type="match status" value="1"/>
</dbReference>